<proteinExistence type="predicted"/>
<name>A0A0F9H9U4_9ZZZZ</name>
<organism evidence="1">
    <name type="scientific">marine sediment metagenome</name>
    <dbReference type="NCBI Taxonomy" id="412755"/>
    <lineage>
        <taxon>unclassified sequences</taxon>
        <taxon>metagenomes</taxon>
        <taxon>ecological metagenomes</taxon>
    </lineage>
</organism>
<gene>
    <name evidence="1" type="ORF">LCGC14_2024610</name>
</gene>
<sequence length="43" mass="4899">AKETGQTFYVTPEGGFRSDFHKVTKEDILKSESTIMFSKESLK</sequence>
<dbReference type="EMBL" id="LAZR01023448">
    <property type="protein sequence ID" value="KKL78455.1"/>
    <property type="molecule type" value="Genomic_DNA"/>
</dbReference>
<dbReference type="AlphaFoldDB" id="A0A0F9H9U4"/>
<evidence type="ECO:0000313" key="1">
    <source>
        <dbReference type="EMBL" id="KKL78455.1"/>
    </source>
</evidence>
<protein>
    <submittedName>
        <fullName evidence="1">Uncharacterized protein</fullName>
    </submittedName>
</protein>
<reference evidence="1" key="1">
    <citation type="journal article" date="2015" name="Nature">
        <title>Complex archaea that bridge the gap between prokaryotes and eukaryotes.</title>
        <authorList>
            <person name="Spang A."/>
            <person name="Saw J.H."/>
            <person name="Jorgensen S.L."/>
            <person name="Zaremba-Niedzwiedzka K."/>
            <person name="Martijn J."/>
            <person name="Lind A.E."/>
            <person name="van Eijk R."/>
            <person name="Schleper C."/>
            <person name="Guy L."/>
            <person name="Ettema T.J."/>
        </authorList>
    </citation>
    <scope>NUCLEOTIDE SEQUENCE</scope>
</reference>
<feature type="non-terminal residue" evidence="1">
    <location>
        <position position="1"/>
    </location>
</feature>
<accession>A0A0F9H9U4</accession>
<comment type="caution">
    <text evidence="1">The sequence shown here is derived from an EMBL/GenBank/DDBJ whole genome shotgun (WGS) entry which is preliminary data.</text>
</comment>